<name>A0A8H7DYQ5_9EURO</name>
<dbReference type="GO" id="GO:0004479">
    <property type="term" value="F:methionyl-tRNA formyltransferase activity"/>
    <property type="evidence" value="ECO:0007669"/>
    <property type="project" value="UniProtKB-EC"/>
</dbReference>
<dbReference type="OrthoDB" id="10268103at2759"/>
<dbReference type="PANTHER" id="PTHR11138:SF5">
    <property type="entry name" value="METHIONYL-TRNA FORMYLTRANSFERASE, MITOCHONDRIAL"/>
    <property type="match status" value="1"/>
</dbReference>
<dbReference type="Proteomes" id="UP000606974">
    <property type="component" value="Unassembled WGS sequence"/>
</dbReference>
<sequence>MSTGEVRACSRASRTFSRPHHQFRPLVGESHDEPLRILYCGSDHFSCAILQALHEEYQRPSSNIASIDVVCREGKPYGRGLRSIRHPQIKQVASSLGLPLHQIKTFTGWEPPEYPNTAPSKINLVVAVSFGLLIPPRVLNGARFSGINLHPSMLPEYKGPAPLHWTILNGEKKTGMSLQTLHPVSFDEGVILDQTSWPGIDVPEDCDYSVLLKILQSLGADMLLNAIKNRLYLPPYIDAGWAKNAADGKKAHKHAPKIETAHKLLCFETMDSLRIARMSRAFESTWAFAAVPTRTSELKRLRIIFPKPFKILSPSSVYMDGMTDISGIPPGLPYWPDSATNEAKGPTEQPLLVNTIDGKTISISSIKVEGSVEMPAYQAAQKHRLIRQPRHVNPKGMITFHECLMAQP</sequence>
<dbReference type="EMBL" id="JAACFV010000234">
    <property type="protein sequence ID" value="KAF7502615.1"/>
    <property type="molecule type" value="Genomic_DNA"/>
</dbReference>
<dbReference type="InterPro" id="IPR036477">
    <property type="entry name" value="Formyl_transf_N_sf"/>
</dbReference>
<evidence type="ECO:0000256" key="1">
    <source>
        <dbReference type="ARBA" id="ARBA00012261"/>
    </source>
</evidence>
<protein>
    <recommendedName>
        <fullName evidence="1">methionyl-tRNA formyltransferase</fullName>
        <ecNumber evidence="1">2.1.2.9</ecNumber>
    </recommendedName>
</protein>
<dbReference type="SUPFAM" id="SSF53328">
    <property type="entry name" value="Formyltransferase"/>
    <property type="match status" value="1"/>
</dbReference>
<evidence type="ECO:0000313" key="4">
    <source>
        <dbReference type="Proteomes" id="UP000606974"/>
    </source>
</evidence>
<dbReference type="InterPro" id="IPR041711">
    <property type="entry name" value="Met-tRNA-FMT_N"/>
</dbReference>
<dbReference type="CDD" id="cd08646">
    <property type="entry name" value="FMT_core_Met-tRNA-FMT_N"/>
    <property type="match status" value="1"/>
</dbReference>
<evidence type="ECO:0000313" key="3">
    <source>
        <dbReference type="EMBL" id="KAF7502615.1"/>
    </source>
</evidence>
<keyword evidence="4" id="KW-1185">Reference proteome</keyword>
<evidence type="ECO:0000259" key="2">
    <source>
        <dbReference type="Pfam" id="PF00551"/>
    </source>
</evidence>
<gene>
    <name evidence="3" type="ORF">GJ744_005431</name>
</gene>
<dbReference type="AlphaFoldDB" id="A0A8H7DYQ5"/>
<accession>A0A8H7DYQ5</accession>
<proteinExistence type="predicted"/>
<dbReference type="Pfam" id="PF00551">
    <property type="entry name" value="Formyl_trans_N"/>
    <property type="match status" value="1"/>
</dbReference>
<dbReference type="Gene3D" id="3.40.50.12230">
    <property type="match status" value="1"/>
</dbReference>
<dbReference type="GO" id="GO:0005739">
    <property type="term" value="C:mitochondrion"/>
    <property type="evidence" value="ECO:0007669"/>
    <property type="project" value="TreeGrafter"/>
</dbReference>
<dbReference type="PANTHER" id="PTHR11138">
    <property type="entry name" value="METHIONYL-TRNA FORMYLTRANSFERASE"/>
    <property type="match status" value="1"/>
</dbReference>
<dbReference type="InterPro" id="IPR002376">
    <property type="entry name" value="Formyl_transf_N"/>
</dbReference>
<organism evidence="3 4">
    <name type="scientific">Endocarpon pusillum</name>
    <dbReference type="NCBI Taxonomy" id="364733"/>
    <lineage>
        <taxon>Eukaryota</taxon>
        <taxon>Fungi</taxon>
        <taxon>Dikarya</taxon>
        <taxon>Ascomycota</taxon>
        <taxon>Pezizomycotina</taxon>
        <taxon>Eurotiomycetes</taxon>
        <taxon>Chaetothyriomycetidae</taxon>
        <taxon>Verrucariales</taxon>
        <taxon>Verrucariaceae</taxon>
        <taxon>Endocarpon</taxon>
    </lineage>
</organism>
<comment type="caution">
    <text evidence="3">The sequence shown here is derived from an EMBL/GenBank/DDBJ whole genome shotgun (WGS) entry which is preliminary data.</text>
</comment>
<feature type="domain" description="Formyl transferase N-terminal" evidence="2">
    <location>
        <begin position="36"/>
        <end position="198"/>
    </location>
</feature>
<reference evidence="3" key="1">
    <citation type="submission" date="2020-02" db="EMBL/GenBank/DDBJ databases">
        <authorList>
            <person name="Palmer J.M."/>
        </authorList>
    </citation>
    <scope>NUCLEOTIDE SEQUENCE</scope>
    <source>
        <strain evidence="3">EPUS1.4</strain>
        <tissue evidence="3">Thallus</tissue>
    </source>
</reference>
<dbReference type="EC" id="2.1.2.9" evidence="1"/>